<dbReference type="EMBL" id="JAGGLM010000005">
    <property type="protein sequence ID" value="MBP2032576.1"/>
    <property type="molecule type" value="Genomic_DNA"/>
</dbReference>
<evidence type="ECO:0000313" key="2">
    <source>
        <dbReference type="EMBL" id="MBP2032576.1"/>
    </source>
</evidence>
<gene>
    <name evidence="2" type="ORF">J2Z42_001248</name>
</gene>
<protein>
    <submittedName>
        <fullName evidence="2">Uncharacterized protein</fullName>
    </submittedName>
</protein>
<organism evidence="2 3">
    <name type="scientific">Clostridium algifaecis</name>
    <dbReference type="NCBI Taxonomy" id="1472040"/>
    <lineage>
        <taxon>Bacteria</taxon>
        <taxon>Bacillati</taxon>
        <taxon>Bacillota</taxon>
        <taxon>Clostridia</taxon>
        <taxon>Eubacteriales</taxon>
        <taxon>Clostridiaceae</taxon>
        <taxon>Clostridium</taxon>
    </lineage>
</organism>
<keyword evidence="3" id="KW-1185">Reference proteome</keyword>
<feature type="compositionally biased region" description="Basic and acidic residues" evidence="1">
    <location>
        <begin position="45"/>
        <end position="59"/>
    </location>
</feature>
<proteinExistence type="predicted"/>
<evidence type="ECO:0000256" key="1">
    <source>
        <dbReference type="SAM" id="MobiDB-lite"/>
    </source>
</evidence>
<accession>A0ABS4KSY5</accession>
<feature type="region of interest" description="Disordered" evidence="1">
    <location>
        <begin position="45"/>
        <end position="77"/>
    </location>
</feature>
<evidence type="ECO:0000313" key="3">
    <source>
        <dbReference type="Proteomes" id="UP001519307"/>
    </source>
</evidence>
<reference evidence="2 3" key="1">
    <citation type="submission" date="2021-03" db="EMBL/GenBank/DDBJ databases">
        <title>Genomic Encyclopedia of Type Strains, Phase IV (KMG-IV): sequencing the most valuable type-strain genomes for metagenomic binning, comparative biology and taxonomic classification.</title>
        <authorList>
            <person name="Goeker M."/>
        </authorList>
    </citation>
    <scope>NUCLEOTIDE SEQUENCE [LARGE SCALE GENOMIC DNA]</scope>
    <source>
        <strain evidence="2 3">DSM 28783</strain>
    </source>
</reference>
<dbReference type="Proteomes" id="UP001519307">
    <property type="component" value="Unassembled WGS sequence"/>
</dbReference>
<dbReference type="RefSeq" id="WP_245331508.1">
    <property type="nucleotide sequence ID" value="NZ_JAGGLM010000005.1"/>
</dbReference>
<name>A0ABS4KSY5_9CLOT</name>
<comment type="caution">
    <text evidence="2">The sequence shown here is derived from an EMBL/GenBank/DDBJ whole genome shotgun (WGS) entry which is preliminary data.</text>
</comment>
<sequence length="77" mass="9193">MLSIIAIAKNYKIRPSQILNIEDDYVSFCFDEACDYIVYELSKEHPKDPKWEDEEKHTSSDNNKSTIEWMMRHNKPL</sequence>